<evidence type="ECO:0000256" key="4">
    <source>
        <dbReference type="ARBA" id="ARBA00022723"/>
    </source>
</evidence>
<dbReference type="InterPro" id="IPR050415">
    <property type="entry name" value="MRET"/>
</dbReference>
<dbReference type="SUPFAM" id="SSF54292">
    <property type="entry name" value="2Fe-2S ferredoxin-like"/>
    <property type="match status" value="1"/>
</dbReference>
<dbReference type="SUPFAM" id="SSF63380">
    <property type="entry name" value="Riboflavin synthase domain-like"/>
    <property type="match status" value="1"/>
</dbReference>
<evidence type="ECO:0000259" key="11">
    <source>
        <dbReference type="PROSITE" id="PS51384"/>
    </source>
</evidence>
<dbReference type="Pfam" id="PF00970">
    <property type="entry name" value="FAD_binding_6"/>
    <property type="match status" value="1"/>
</dbReference>
<keyword evidence="6" id="KW-0560">Oxidoreductase</keyword>
<feature type="domain" description="FAD-binding FR-type" evidence="11">
    <location>
        <begin position="317"/>
        <end position="421"/>
    </location>
</feature>
<dbReference type="PRINTS" id="PR00410">
    <property type="entry name" value="PHEHYDRXLASE"/>
</dbReference>
<organism evidence="12 13">
    <name type="scientific">Amycolatopsis rhizosphaerae</name>
    <dbReference type="NCBI Taxonomy" id="2053003"/>
    <lineage>
        <taxon>Bacteria</taxon>
        <taxon>Bacillati</taxon>
        <taxon>Actinomycetota</taxon>
        <taxon>Actinomycetes</taxon>
        <taxon>Pseudonocardiales</taxon>
        <taxon>Pseudonocardiaceae</taxon>
        <taxon>Amycolatopsis</taxon>
    </lineage>
</organism>
<dbReference type="InterPro" id="IPR039261">
    <property type="entry name" value="FNR_nucleotide-bd"/>
</dbReference>
<evidence type="ECO:0000256" key="8">
    <source>
        <dbReference type="ARBA" id="ARBA00023014"/>
    </source>
</evidence>
<keyword evidence="9" id="KW-0812">Transmembrane</keyword>
<evidence type="ECO:0000256" key="1">
    <source>
        <dbReference type="ARBA" id="ARBA00001974"/>
    </source>
</evidence>
<reference evidence="12 13" key="1">
    <citation type="submission" date="2019-07" db="EMBL/GenBank/DDBJ databases">
        <authorList>
            <person name="Duangmal K."/>
            <person name="Teo W.F.A."/>
        </authorList>
    </citation>
    <scope>NUCLEOTIDE SEQUENCE [LARGE SCALE GENOMIC DNA]</scope>
    <source>
        <strain evidence="12 13">TBRC 6029</strain>
    </source>
</reference>
<keyword evidence="4" id="KW-0479">Metal-binding</keyword>
<dbReference type="InterPro" id="IPR001041">
    <property type="entry name" value="2Fe-2S_ferredoxin-type"/>
</dbReference>
<dbReference type="InterPro" id="IPR001433">
    <property type="entry name" value="OxRdtase_FAD/NAD-bd"/>
</dbReference>
<feature type="transmembrane region" description="Helical" evidence="9">
    <location>
        <begin position="96"/>
        <end position="114"/>
    </location>
</feature>
<evidence type="ECO:0000256" key="9">
    <source>
        <dbReference type="SAM" id="Phobius"/>
    </source>
</evidence>
<dbReference type="InterPro" id="IPR008333">
    <property type="entry name" value="Cbr1-like_FAD-bd_dom"/>
</dbReference>
<evidence type="ECO:0000256" key="3">
    <source>
        <dbReference type="ARBA" id="ARBA00022714"/>
    </source>
</evidence>
<dbReference type="PANTHER" id="PTHR47354:SF8">
    <property type="entry name" value="1,2-PHENYLACETYL-COA EPOXIDASE, SUBUNIT E"/>
    <property type="match status" value="1"/>
</dbReference>
<dbReference type="PROSITE" id="PS00197">
    <property type="entry name" value="2FE2S_FER_1"/>
    <property type="match status" value="1"/>
</dbReference>
<dbReference type="GO" id="GO:0050660">
    <property type="term" value="F:flavin adenine dinucleotide binding"/>
    <property type="evidence" value="ECO:0007669"/>
    <property type="project" value="TreeGrafter"/>
</dbReference>
<dbReference type="AlphaFoldDB" id="A0A558B9E0"/>
<dbReference type="Pfam" id="PF00111">
    <property type="entry name" value="Fer2"/>
    <property type="match status" value="1"/>
</dbReference>
<keyword evidence="9" id="KW-0472">Membrane</keyword>
<dbReference type="PROSITE" id="PS51085">
    <property type="entry name" value="2FE2S_FER_2"/>
    <property type="match status" value="1"/>
</dbReference>
<keyword evidence="8" id="KW-0411">Iron-sulfur</keyword>
<dbReference type="InterPro" id="IPR012675">
    <property type="entry name" value="Beta-grasp_dom_sf"/>
</dbReference>
<evidence type="ECO:0000313" key="13">
    <source>
        <dbReference type="Proteomes" id="UP000320011"/>
    </source>
</evidence>
<dbReference type="CDD" id="cd00207">
    <property type="entry name" value="fer2"/>
    <property type="match status" value="1"/>
</dbReference>
<dbReference type="Proteomes" id="UP000320011">
    <property type="component" value="Unassembled WGS sequence"/>
</dbReference>
<evidence type="ECO:0000256" key="7">
    <source>
        <dbReference type="ARBA" id="ARBA00023004"/>
    </source>
</evidence>
<evidence type="ECO:0000259" key="10">
    <source>
        <dbReference type="PROSITE" id="PS51085"/>
    </source>
</evidence>
<dbReference type="GO" id="GO:0006629">
    <property type="term" value="P:lipid metabolic process"/>
    <property type="evidence" value="ECO:0007669"/>
    <property type="project" value="InterPro"/>
</dbReference>
<dbReference type="InterPro" id="IPR017927">
    <property type="entry name" value="FAD-bd_FR_type"/>
</dbReference>
<keyword evidence="13" id="KW-1185">Reference proteome</keyword>
<proteinExistence type="predicted"/>
<dbReference type="GO" id="GO:0016491">
    <property type="term" value="F:oxidoreductase activity"/>
    <property type="evidence" value="ECO:0007669"/>
    <property type="project" value="UniProtKB-KW"/>
</dbReference>
<keyword evidence="5" id="KW-0274">FAD</keyword>
<feature type="transmembrane region" description="Helical" evidence="9">
    <location>
        <begin position="57"/>
        <end position="75"/>
    </location>
</feature>
<dbReference type="GO" id="GO:0046872">
    <property type="term" value="F:metal ion binding"/>
    <property type="evidence" value="ECO:0007669"/>
    <property type="project" value="UniProtKB-KW"/>
</dbReference>
<keyword evidence="2" id="KW-0285">Flavoprotein</keyword>
<reference evidence="12 13" key="2">
    <citation type="submission" date="2019-08" db="EMBL/GenBank/DDBJ databases">
        <title>Amycolatopsis acidicola sp. nov., isolated from peat swamp forest soil.</title>
        <authorList>
            <person name="Srisuk N."/>
        </authorList>
    </citation>
    <scope>NUCLEOTIDE SEQUENCE [LARGE SCALE GENOMIC DNA]</scope>
    <source>
        <strain evidence="12 13">TBRC 6029</strain>
    </source>
</reference>
<dbReference type="Gene3D" id="2.40.30.10">
    <property type="entry name" value="Translation factors"/>
    <property type="match status" value="1"/>
</dbReference>
<dbReference type="PANTHER" id="PTHR47354">
    <property type="entry name" value="NADH OXIDOREDUCTASE HCR"/>
    <property type="match status" value="1"/>
</dbReference>
<dbReference type="Pfam" id="PF00175">
    <property type="entry name" value="NAD_binding_1"/>
    <property type="match status" value="1"/>
</dbReference>
<evidence type="ECO:0000256" key="5">
    <source>
        <dbReference type="ARBA" id="ARBA00022827"/>
    </source>
</evidence>
<dbReference type="OrthoDB" id="9796486at2"/>
<dbReference type="PROSITE" id="PS51384">
    <property type="entry name" value="FAD_FR"/>
    <property type="match status" value="1"/>
</dbReference>
<comment type="cofactor">
    <cofactor evidence="1">
        <name>FAD</name>
        <dbReference type="ChEBI" id="CHEBI:57692"/>
    </cofactor>
</comment>
<comment type="caution">
    <text evidence="12">The sequence shown here is derived from an EMBL/GenBank/DDBJ whole genome shotgun (WGS) entry which is preliminary data.</text>
</comment>
<gene>
    <name evidence="12" type="ORF">FNH05_27320</name>
</gene>
<dbReference type="InterPro" id="IPR017938">
    <property type="entry name" value="Riboflavin_synthase-like_b-brl"/>
</dbReference>
<dbReference type="EMBL" id="VJWX01000361">
    <property type="protein sequence ID" value="TVT33123.1"/>
    <property type="molecule type" value="Genomic_DNA"/>
</dbReference>
<evidence type="ECO:0000256" key="6">
    <source>
        <dbReference type="ARBA" id="ARBA00023002"/>
    </source>
</evidence>
<dbReference type="GO" id="GO:0051537">
    <property type="term" value="F:2 iron, 2 sulfur cluster binding"/>
    <property type="evidence" value="ECO:0007669"/>
    <property type="project" value="UniProtKB-KW"/>
</dbReference>
<dbReference type="CDD" id="cd06214">
    <property type="entry name" value="PA_degradation_oxidoreductase_like"/>
    <property type="match status" value="1"/>
</dbReference>
<dbReference type="InterPro" id="IPR006058">
    <property type="entry name" value="2Fe2S_fd_BS"/>
</dbReference>
<dbReference type="Pfam" id="PF00487">
    <property type="entry name" value="FA_desaturase"/>
    <property type="match status" value="1"/>
</dbReference>
<feature type="transmembrane region" description="Helical" evidence="9">
    <location>
        <begin position="169"/>
        <end position="192"/>
    </location>
</feature>
<accession>A0A558B9E0</accession>
<dbReference type="Gene3D" id="3.40.50.80">
    <property type="entry name" value="Nucleotide-binding domain of ferredoxin-NADP reductase (FNR) module"/>
    <property type="match status" value="1"/>
</dbReference>
<dbReference type="InterPro" id="IPR036010">
    <property type="entry name" value="2Fe-2S_ferredoxin-like_sf"/>
</dbReference>
<protein>
    <submittedName>
        <fullName evidence="12">2Fe-2S iron-sulfur cluster binding domain-containing protein</fullName>
    </submittedName>
</protein>
<evidence type="ECO:0000313" key="12">
    <source>
        <dbReference type="EMBL" id="TVT33123.1"/>
    </source>
</evidence>
<dbReference type="Gene3D" id="3.10.20.30">
    <property type="match status" value="1"/>
</dbReference>
<evidence type="ECO:0000256" key="2">
    <source>
        <dbReference type="ARBA" id="ARBA00022630"/>
    </source>
</evidence>
<feature type="transmembrane region" description="Helical" evidence="9">
    <location>
        <begin position="34"/>
        <end position="51"/>
    </location>
</feature>
<keyword evidence="7" id="KW-0408">Iron</keyword>
<keyword evidence="9" id="KW-1133">Transmembrane helix</keyword>
<dbReference type="RefSeq" id="WP_144591641.1">
    <property type="nucleotide sequence ID" value="NZ_VJWX01000361.1"/>
</dbReference>
<dbReference type="SUPFAM" id="SSF52343">
    <property type="entry name" value="Ferredoxin reductase-like, C-terminal NADP-linked domain"/>
    <property type="match status" value="1"/>
</dbReference>
<name>A0A558B9E0_9PSEU</name>
<sequence>MGVPVLSEPESLAVRRGVPDPGVALPRVSLPTTALFGASLAGWAVATWLVLGASAAPWLTIPLHTLVTFTMFTVLHEASHHAAGRARHVNGVLGRLAMPFVACYAGFGMIRYLHLEHHRNTNEALDADPDAWTSHGPWWQWPLRWLTIDFWYARFYLRRARRRPPAEVAEAFSALVLTAVGVTFAIVTGHLWQLAVIYLIPQRLGLGVLAWWFDWLPHHGLPETAAQNRFRATRMRVGLEWLLTPVLLYQNYHLVHHLHPAIPFYRYLQAWRRNEESYLDREVPISTAWGRELTPSEYRAWRRITGSYRPGAAGDRTTFHELKVAEVRPLTADSVSIGFAVPAELAAHFRFTPGQHVTVRKVLDGREIRRTYSLCTAATSEVVRIAVKRVPGGVMSDFLTTGLRAGDRLEVLPPAGRFTLEGAPGRHYGAIAAGSGITPVISMLSTVLTVHGTARFTLLYGNRSAETTMFSDELSMLARRFEGRLRILHFRSEPDGGTGTGTGFEEYLPGRIDSARLSSLVSDRLFDVDSWYLCGPQELVENAREVLQEEQHTNVHFELFHATTRPPIATTATPCVITATVRGTLATASGTGTESVLESLLRADVDVPYGCLGGACGTCRAKLLQGRGEHEQNHVLSEEDLADGYVLTCQLRPASARLDLDYDA</sequence>
<feature type="domain" description="2Fe-2S ferredoxin-type" evidence="10">
    <location>
        <begin position="575"/>
        <end position="664"/>
    </location>
</feature>
<dbReference type="InterPro" id="IPR005804">
    <property type="entry name" value="FA_desaturase_dom"/>
</dbReference>
<keyword evidence="3" id="KW-0001">2Fe-2S</keyword>